<organism evidence="2 3">
    <name type="scientific">Myxococcus landrumensis</name>
    <dbReference type="NCBI Taxonomy" id="2813577"/>
    <lineage>
        <taxon>Bacteria</taxon>
        <taxon>Pseudomonadati</taxon>
        <taxon>Myxococcota</taxon>
        <taxon>Myxococcia</taxon>
        <taxon>Myxococcales</taxon>
        <taxon>Cystobacterineae</taxon>
        <taxon>Myxococcaceae</taxon>
        <taxon>Myxococcus</taxon>
    </lineage>
</organism>
<sequence>MRPKLLAAMLCVSLFGCASQSVTPTKNSRRTEAVASMRAAESAGAASVPQAARHLEFARQQVANGDHLLSAKDPDRADLSYLQADADADLAQALARAVPLEQQAQQTTQQLETLRQSPR</sequence>
<reference evidence="2 3" key="1">
    <citation type="submission" date="2021-02" db="EMBL/GenBank/DDBJ databases">
        <title>De Novo genome assembly of isolated myxobacteria.</title>
        <authorList>
            <person name="Stevens D.C."/>
        </authorList>
    </citation>
    <scope>NUCLEOTIDE SEQUENCE [LARGE SCALE GENOMIC DNA]</scope>
    <source>
        <strain evidence="2 3">SCHIC003</strain>
    </source>
</reference>
<evidence type="ECO:0000256" key="1">
    <source>
        <dbReference type="SAM" id="SignalP"/>
    </source>
</evidence>
<feature type="chain" id="PRO_5045855654" evidence="1">
    <location>
        <begin position="21"/>
        <end position="119"/>
    </location>
</feature>
<dbReference type="PROSITE" id="PS51257">
    <property type="entry name" value="PROKAR_LIPOPROTEIN"/>
    <property type="match status" value="1"/>
</dbReference>
<dbReference type="Proteomes" id="UP000663090">
    <property type="component" value="Chromosome"/>
</dbReference>
<accession>A0ABX7MYY3</accession>
<name>A0ABX7MYY3_9BACT</name>
<dbReference type="EMBL" id="CP071091">
    <property type="protein sequence ID" value="QSQ11645.1"/>
    <property type="molecule type" value="Genomic_DNA"/>
</dbReference>
<evidence type="ECO:0000313" key="2">
    <source>
        <dbReference type="EMBL" id="QSQ11645.1"/>
    </source>
</evidence>
<keyword evidence="3" id="KW-1185">Reference proteome</keyword>
<evidence type="ECO:0000313" key="3">
    <source>
        <dbReference type="Proteomes" id="UP000663090"/>
    </source>
</evidence>
<gene>
    <name evidence="2" type="ORF">JY572_24995</name>
</gene>
<dbReference type="Gene3D" id="1.20.1270.390">
    <property type="match status" value="1"/>
</dbReference>
<feature type="signal peptide" evidence="1">
    <location>
        <begin position="1"/>
        <end position="20"/>
    </location>
</feature>
<protein>
    <submittedName>
        <fullName evidence="2">DUF4398 domain-containing protein</fullName>
    </submittedName>
</protein>
<proteinExistence type="predicted"/>
<dbReference type="RefSeq" id="WP_206713390.1">
    <property type="nucleotide sequence ID" value="NZ_CP071091.1"/>
</dbReference>
<keyword evidence="1" id="KW-0732">Signal</keyword>